<dbReference type="GO" id="GO:0030288">
    <property type="term" value="C:outer membrane-bounded periplasmic space"/>
    <property type="evidence" value="ECO:0007669"/>
    <property type="project" value="TreeGrafter"/>
</dbReference>
<protein>
    <submittedName>
        <fullName evidence="2">Stage II sporulation protein D</fullName>
    </submittedName>
</protein>
<dbReference type="InterPro" id="IPR013693">
    <property type="entry name" value="SpoIID/LytB_N"/>
</dbReference>
<dbReference type="InterPro" id="IPR051922">
    <property type="entry name" value="Bact_Sporulation_Assoc"/>
</dbReference>
<dbReference type="PANTHER" id="PTHR30032:SF4">
    <property type="entry name" value="AMIDASE ENHANCER"/>
    <property type="match status" value="1"/>
</dbReference>
<evidence type="ECO:0000259" key="1">
    <source>
        <dbReference type="Pfam" id="PF08486"/>
    </source>
</evidence>
<dbReference type="STRING" id="276.THFILI_08545"/>
<evidence type="ECO:0000313" key="2">
    <source>
        <dbReference type="EMBL" id="KGQ20880.2"/>
    </source>
</evidence>
<dbReference type="GO" id="GO:0030435">
    <property type="term" value="P:sporulation resulting in formation of a cellular spore"/>
    <property type="evidence" value="ECO:0007669"/>
    <property type="project" value="InterPro"/>
</dbReference>
<dbReference type="NCBIfam" id="TIGR02669">
    <property type="entry name" value="SpoIID_LytB"/>
    <property type="match status" value="1"/>
</dbReference>
<name>A0A0A2WRE0_THEFI</name>
<proteinExistence type="predicted"/>
<gene>
    <name evidence="2" type="ORF">THFILI_08545</name>
</gene>
<comment type="caution">
    <text evidence="2">The sequence shown here is derived from an EMBL/GenBank/DDBJ whole genome shotgun (WGS) entry which is preliminary data.</text>
</comment>
<dbReference type="AlphaFoldDB" id="A0A0A2WRE0"/>
<dbReference type="EMBL" id="JPSL02000040">
    <property type="protein sequence ID" value="KGQ20880.2"/>
    <property type="molecule type" value="Genomic_DNA"/>
</dbReference>
<sequence length="335" mass="36158">MGQAGQEADVWVRVLLQEAPPAGVAVGTPEGEVRLRPVPGGVWAEGRVVDRLVLPGPFRLEGRSYRGSLVVLPSASRLLLVNALPLEEYLLGVLPVEMPKSFPRQALMAQAVLARTYAISRLNPQAPYDLCATELCQVYGGMGVETPVHREAVEATRGQVVSLPAEGTPRAISALYHSDSGGMTAASEEVYGRFVPYLRPRPDPFSPRRAWEVRLPWGRLSEALGLSGKGTPPPGEGFSVLKRSESGRAYRVRILGKEVEGPEATRLLRALGLPSTLIEEVQPGPEGVLVRGRGAGHGLGLSQWGAKGMAEAGYGYREILGYYFPGTFLSELWVR</sequence>
<dbReference type="PANTHER" id="PTHR30032">
    <property type="entry name" value="N-ACETYLMURAMOYL-L-ALANINE AMIDASE-RELATED"/>
    <property type="match status" value="1"/>
</dbReference>
<dbReference type="InterPro" id="IPR013486">
    <property type="entry name" value="SpoIID/LytB"/>
</dbReference>
<reference evidence="2 3" key="1">
    <citation type="journal article" date="2015" name="Genome Announc.">
        <title>Draft Genome Sequence of the Thermophile Thermus filiformis ATCC 43280, Producer of Carotenoid-(Di)glucoside-Branched Fatty Acid (Di)esters and Source of Hyperthermostable Enzymes of Biotechnological Interest.</title>
        <authorList>
            <person name="Mandelli F."/>
            <person name="Oliveira Ramires B."/>
            <person name="Couger M.B."/>
            <person name="Paixao D.A."/>
            <person name="Camilo C.M."/>
            <person name="Polikarpov I."/>
            <person name="Prade R."/>
            <person name="Riano-Pachon D.M."/>
            <person name="Squina F.M."/>
        </authorList>
    </citation>
    <scope>NUCLEOTIDE SEQUENCE [LARGE SCALE GENOMIC DNA]</scope>
    <source>
        <strain evidence="2 3">ATCC 43280</strain>
    </source>
</reference>
<evidence type="ECO:0000313" key="3">
    <source>
        <dbReference type="Proteomes" id="UP000030364"/>
    </source>
</evidence>
<organism evidence="2 3">
    <name type="scientific">Thermus filiformis</name>
    <dbReference type="NCBI Taxonomy" id="276"/>
    <lineage>
        <taxon>Bacteria</taxon>
        <taxon>Thermotogati</taxon>
        <taxon>Deinococcota</taxon>
        <taxon>Deinococci</taxon>
        <taxon>Thermales</taxon>
        <taxon>Thermaceae</taxon>
        <taxon>Thermus</taxon>
    </lineage>
</organism>
<accession>A0A0A2WRE0</accession>
<dbReference type="Pfam" id="PF08486">
    <property type="entry name" value="SpoIID"/>
    <property type="match status" value="1"/>
</dbReference>
<dbReference type="Proteomes" id="UP000030364">
    <property type="component" value="Unassembled WGS sequence"/>
</dbReference>
<feature type="domain" description="Sporulation stage II protein D amidase enhancer LytB N-terminal" evidence="1">
    <location>
        <begin position="76"/>
        <end position="161"/>
    </location>
</feature>
<keyword evidence="3" id="KW-1185">Reference proteome</keyword>